<feature type="compositionally biased region" description="Basic and acidic residues" evidence="1">
    <location>
        <begin position="292"/>
        <end position="301"/>
    </location>
</feature>
<name>A0AAN6QDM8_9PEZI</name>
<proteinExistence type="predicted"/>
<dbReference type="RefSeq" id="XP_064665789.1">
    <property type="nucleotide sequence ID" value="XM_064812298.1"/>
</dbReference>
<organism evidence="2 3">
    <name type="scientific">Canariomyces notabilis</name>
    <dbReference type="NCBI Taxonomy" id="2074819"/>
    <lineage>
        <taxon>Eukaryota</taxon>
        <taxon>Fungi</taxon>
        <taxon>Dikarya</taxon>
        <taxon>Ascomycota</taxon>
        <taxon>Pezizomycotina</taxon>
        <taxon>Sordariomycetes</taxon>
        <taxon>Sordariomycetidae</taxon>
        <taxon>Sordariales</taxon>
        <taxon>Chaetomiaceae</taxon>
        <taxon>Canariomyces</taxon>
    </lineage>
</organism>
<evidence type="ECO:0000313" key="2">
    <source>
        <dbReference type="EMBL" id="KAK4108219.1"/>
    </source>
</evidence>
<comment type="caution">
    <text evidence="2">The sequence shown here is derived from an EMBL/GenBank/DDBJ whole genome shotgun (WGS) entry which is preliminary data.</text>
</comment>
<evidence type="ECO:0000256" key="1">
    <source>
        <dbReference type="SAM" id="MobiDB-lite"/>
    </source>
</evidence>
<feature type="region of interest" description="Disordered" evidence="1">
    <location>
        <begin position="120"/>
        <end position="148"/>
    </location>
</feature>
<keyword evidence="3" id="KW-1185">Reference proteome</keyword>
<protein>
    <submittedName>
        <fullName evidence="2">Uncharacterized protein</fullName>
    </submittedName>
</protein>
<feature type="region of interest" description="Disordered" evidence="1">
    <location>
        <begin position="292"/>
        <end position="313"/>
    </location>
</feature>
<dbReference type="EMBL" id="MU853365">
    <property type="protein sequence ID" value="KAK4108219.1"/>
    <property type="molecule type" value="Genomic_DNA"/>
</dbReference>
<feature type="region of interest" description="Disordered" evidence="1">
    <location>
        <begin position="336"/>
        <end position="368"/>
    </location>
</feature>
<dbReference type="AlphaFoldDB" id="A0AAN6QDM8"/>
<accession>A0AAN6QDM8</accession>
<reference evidence="2" key="2">
    <citation type="submission" date="2023-05" db="EMBL/GenBank/DDBJ databases">
        <authorList>
            <consortium name="Lawrence Berkeley National Laboratory"/>
            <person name="Steindorff A."/>
            <person name="Hensen N."/>
            <person name="Bonometti L."/>
            <person name="Westerberg I."/>
            <person name="Brannstrom I.O."/>
            <person name="Guillou S."/>
            <person name="Cros-Aarteil S."/>
            <person name="Calhoun S."/>
            <person name="Haridas S."/>
            <person name="Kuo A."/>
            <person name="Mondo S."/>
            <person name="Pangilinan J."/>
            <person name="Riley R."/>
            <person name="Labutti K."/>
            <person name="Andreopoulos B."/>
            <person name="Lipzen A."/>
            <person name="Chen C."/>
            <person name="Yanf M."/>
            <person name="Daum C."/>
            <person name="Ng V."/>
            <person name="Clum A."/>
            <person name="Ohm R."/>
            <person name="Martin F."/>
            <person name="Silar P."/>
            <person name="Natvig D."/>
            <person name="Lalanne C."/>
            <person name="Gautier V."/>
            <person name="Ament-Velasquez S.L."/>
            <person name="Kruys A."/>
            <person name="Hutchinson M.I."/>
            <person name="Powell A.J."/>
            <person name="Barry K."/>
            <person name="Miller A.N."/>
            <person name="Grigoriev I.V."/>
            <person name="Debuchy R."/>
            <person name="Gladieux P."/>
            <person name="Thoren M.H."/>
            <person name="Johannesson H."/>
        </authorList>
    </citation>
    <scope>NUCLEOTIDE SEQUENCE</scope>
    <source>
        <strain evidence="2">CBS 508.74</strain>
    </source>
</reference>
<feature type="region of interest" description="Disordered" evidence="1">
    <location>
        <begin position="160"/>
        <end position="256"/>
    </location>
</feature>
<evidence type="ECO:0000313" key="3">
    <source>
        <dbReference type="Proteomes" id="UP001302812"/>
    </source>
</evidence>
<feature type="compositionally biased region" description="Basic and acidic residues" evidence="1">
    <location>
        <begin position="120"/>
        <end position="135"/>
    </location>
</feature>
<gene>
    <name evidence="2" type="ORF">N656DRAFT_718658</name>
</gene>
<feature type="compositionally biased region" description="Pro residues" evidence="1">
    <location>
        <begin position="241"/>
        <end position="252"/>
    </location>
</feature>
<dbReference type="Proteomes" id="UP001302812">
    <property type="component" value="Unassembled WGS sequence"/>
</dbReference>
<sequence length="368" mass="41702">MNGKSQEERWGPEFYVHLEFRVGWTRKPQPPKTHQVTYRSRYARERSPQFPRQVPAPNTNYLAAIHNFEQTQSRMRQMRQRFMSAQQNRPNHQMQEYYQDQPQHQQPHGYLQVPAIQEPERPTRADARPSHERGRSAPPPIGENPWDVNVPQGLVRNSGMSVGTSWVEGMGKPLPPAPSEFRLGEGGEPWSAWDLPLGLDPDRYPNDDNEEPSSTPEPPKRDRSVFATNPAMVSTFSPGPSTTPPPPPPPQPASRIRDVETGRARELGQLSAAMMTVDNGFENQWWYRGPRESVHTDEPRTPESPAAHSLPEVPTFEPLSAEATEWVPTGVVSPLTEVPFTPAPTQALQRSMSTRSEELWFTEKSTPM</sequence>
<reference evidence="2" key="1">
    <citation type="journal article" date="2023" name="Mol. Phylogenet. Evol.">
        <title>Genome-scale phylogeny and comparative genomics of the fungal order Sordariales.</title>
        <authorList>
            <person name="Hensen N."/>
            <person name="Bonometti L."/>
            <person name="Westerberg I."/>
            <person name="Brannstrom I.O."/>
            <person name="Guillou S."/>
            <person name="Cros-Aarteil S."/>
            <person name="Calhoun S."/>
            <person name="Haridas S."/>
            <person name="Kuo A."/>
            <person name="Mondo S."/>
            <person name="Pangilinan J."/>
            <person name="Riley R."/>
            <person name="LaButti K."/>
            <person name="Andreopoulos B."/>
            <person name="Lipzen A."/>
            <person name="Chen C."/>
            <person name="Yan M."/>
            <person name="Daum C."/>
            <person name="Ng V."/>
            <person name="Clum A."/>
            <person name="Steindorff A."/>
            <person name="Ohm R.A."/>
            <person name="Martin F."/>
            <person name="Silar P."/>
            <person name="Natvig D.O."/>
            <person name="Lalanne C."/>
            <person name="Gautier V."/>
            <person name="Ament-Velasquez S.L."/>
            <person name="Kruys A."/>
            <person name="Hutchinson M.I."/>
            <person name="Powell A.J."/>
            <person name="Barry K."/>
            <person name="Miller A.N."/>
            <person name="Grigoriev I.V."/>
            <person name="Debuchy R."/>
            <person name="Gladieux P."/>
            <person name="Hiltunen Thoren M."/>
            <person name="Johannesson H."/>
        </authorList>
    </citation>
    <scope>NUCLEOTIDE SEQUENCE</scope>
    <source>
        <strain evidence="2">CBS 508.74</strain>
    </source>
</reference>
<dbReference type="GeneID" id="89936423"/>
<feature type="compositionally biased region" description="Polar residues" evidence="1">
    <location>
        <begin position="343"/>
        <end position="354"/>
    </location>
</feature>